<dbReference type="Proteomes" id="UP000663844">
    <property type="component" value="Unassembled WGS sequence"/>
</dbReference>
<feature type="compositionally biased region" description="Polar residues" evidence="1">
    <location>
        <begin position="34"/>
        <end position="43"/>
    </location>
</feature>
<name>A0A820HKN7_9BILA</name>
<feature type="compositionally biased region" description="Polar residues" evidence="1">
    <location>
        <begin position="1"/>
        <end position="16"/>
    </location>
</feature>
<gene>
    <name evidence="2" type="ORF">OXD698_LOCUS45781</name>
</gene>
<dbReference type="EMBL" id="CAJOAZ010015603">
    <property type="protein sequence ID" value="CAF4295036.1"/>
    <property type="molecule type" value="Genomic_DNA"/>
</dbReference>
<organism evidence="2 3">
    <name type="scientific">Adineta steineri</name>
    <dbReference type="NCBI Taxonomy" id="433720"/>
    <lineage>
        <taxon>Eukaryota</taxon>
        <taxon>Metazoa</taxon>
        <taxon>Spiralia</taxon>
        <taxon>Gnathifera</taxon>
        <taxon>Rotifera</taxon>
        <taxon>Eurotatoria</taxon>
        <taxon>Bdelloidea</taxon>
        <taxon>Adinetida</taxon>
        <taxon>Adinetidae</taxon>
        <taxon>Adineta</taxon>
    </lineage>
</organism>
<evidence type="ECO:0000256" key="1">
    <source>
        <dbReference type="SAM" id="MobiDB-lite"/>
    </source>
</evidence>
<evidence type="ECO:0000313" key="2">
    <source>
        <dbReference type="EMBL" id="CAF4295036.1"/>
    </source>
</evidence>
<protein>
    <submittedName>
        <fullName evidence="2">Uncharacterized protein</fullName>
    </submittedName>
</protein>
<reference evidence="2" key="1">
    <citation type="submission" date="2021-02" db="EMBL/GenBank/DDBJ databases">
        <authorList>
            <person name="Nowell W R."/>
        </authorList>
    </citation>
    <scope>NUCLEOTIDE SEQUENCE</scope>
</reference>
<comment type="caution">
    <text evidence="2">The sequence shown here is derived from an EMBL/GenBank/DDBJ whole genome shotgun (WGS) entry which is preliminary data.</text>
</comment>
<accession>A0A820HKN7</accession>
<feature type="non-terminal residue" evidence="2">
    <location>
        <position position="43"/>
    </location>
</feature>
<sequence length="43" mass="4314">MSAPTSADRNQESPDNTLGAPGAEAQQKAEQQAGSDSAAQQLG</sequence>
<dbReference type="AlphaFoldDB" id="A0A820HKN7"/>
<evidence type="ECO:0000313" key="3">
    <source>
        <dbReference type="Proteomes" id="UP000663844"/>
    </source>
</evidence>
<proteinExistence type="predicted"/>
<feature type="compositionally biased region" description="Low complexity" evidence="1">
    <location>
        <begin position="23"/>
        <end position="33"/>
    </location>
</feature>
<feature type="region of interest" description="Disordered" evidence="1">
    <location>
        <begin position="1"/>
        <end position="43"/>
    </location>
</feature>